<feature type="domain" description="D-isomer specific 2-hydroxyacid dehydrogenase catalytic" evidence="4">
    <location>
        <begin position="41"/>
        <end position="314"/>
    </location>
</feature>
<organism evidence="6 7">
    <name type="scientific">Massilia varians</name>
    <dbReference type="NCBI Taxonomy" id="457921"/>
    <lineage>
        <taxon>Bacteria</taxon>
        <taxon>Pseudomonadati</taxon>
        <taxon>Pseudomonadota</taxon>
        <taxon>Betaproteobacteria</taxon>
        <taxon>Burkholderiales</taxon>
        <taxon>Oxalobacteraceae</taxon>
        <taxon>Telluria group</taxon>
        <taxon>Massilia</taxon>
    </lineage>
</organism>
<accession>A0ABM8C810</accession>
<dbReference type="RefSeq" id="WP_281908021.1">
    <property type="nucleotide sequence ID" value="NZ_AP026966.1"/>
</dbReference>
<evidence type="ECO:0000313" key="6">
    <source>
        <dbReference type="EMBL" id="BDT59362.1"/>
    </source>
</evidence>
<evidence type="ECO:0000313" key="7">
    <source>
        <dbReference type="Proteomes" id="UP001163336"/>
    </source>
</evidence>
<dbReference type="Gene3D" id="3.40.50.720">
    <property type="entry name" value="NAD(P)-binding Rossmann-like Domain"/>
    <property type="match status" value="2"/>
</dbReference>
<dbReference type="PANTHER" id="PTHR10996:SF178">
    <property type="entry name" value="2-HYDROXYACID DEHYDROGENASE YGL185C-RELATED"/>
    <property type="match status" value="1"/>
</dbReference>
<evidence type="ECO:0000256" key="2">
    <source>
        <dbReference type="ARBA" id="ARBA00023027"/>
    </source>
</evidence>
<keyword evidence="2" id="KW-0520">NAD</keyword>
<dbReference type="EMBL" id="AP026966">
    <property type="protein sequence ID" value="BDT59362.1"/>
    <property type="molecule type" value="Genomic_DNA"/>
</dbReference>
<dbReference type="InterPro" id="IPR050223">
    <property type="entry name" value="D-isomer_2-hydroxyacid_DH"/>
</dbReference>
<dbReference type="Pfam" id="PF02826">
    <property type="entry name" value="2-Hacid_dh_C"/>
    <property type="match status" value="1"/>
</dbReference>
<dbReference type="CDD" id="cd12156">
    <property type="entry name" value="HPPR"/>
    <property type="match status" value="1"/>
</dbReference>
<name>A0ABM8C810_9BURK</name>
<comment type="similarity">
    <text evidence="3">Belongs to the D-isomer specific 2-hydroxyacid dehydrogenase family.</text>
</comment>
<protein>
    <submittedName>
        <fullName evidence="6">Dihydrofolate reductase</fullName>
    </submittedName>
</protein>
<keyword evidence="1 3" id="KW-0560">Oxidoreductase</keyword>
<evidence type="ECO:0000256" key="1">
    <source>
        <dbReference type="ARBA" id="ARBA00023002"/>
    </source>
</evidence>
<feature type="domain" description="D-isomer specific 2-hydroxyacid dehydrogenase NAD-binding" evidence="5">
    <location>
        <begin position="112"/>
        <end position="283"/>
    </location>
</feature>
<dbReference type="Pfam" id="PF00389">
    <property type="entry name" value="2-Hacid_dh"/>
    <property type="match status" value="1"/>
</dbReference>
<dbReference type="PANTHER" id="PTHR10996">
    <property type="entry name" value="2-HYDROXYACID DEHYDROGENASE-RELATED"/>
    <property type="match status" value="1"/>
</dbReference>
<keyword evidence="7" id="KW-1185">Reference proteome</keyword>
<dbReference type="SUPFAM" id="SSF51735">
    <property type="entry name" value="NAD(P)-binding Rossmann-fold domains"/>
    <property type="match status" value="1"/>
</dbReference>
<reference evidence="6" key="1">
    <citation type="submission" date="2022-11" db="EMBL/GenBank/DDBJ databases">
        <title>Isolation and characterization of PLA-degrading bacterium Massilia sp. from Antarctic soil.</title>
        <authorList>
            <person name="Sato K."/>
            <person name="Gomez-Fuentes C."/>
            <person name="Ahmad S.A."/>
            <person name="Zulkharnain A."/>
        </authorList>
    </citation>
    <scope>NUCLEOTIDE SEQUENCE</scope>
    <source>
        <strain evidence="6">N-3</strain>
    </source>
</reference>
<evidence type="ECO:0000259" key="5">
    <source>
        <dbReference type="Pfam" id="PF02826"/>
    </source>
</evidence>
<dbReference type="Proteomes" id="UP001163336">
    <property type="component" value="Chromosome"/>
</dbReference>
<gene>
    <name evidence="6" type="ORF">MasN3_28560</name>
</gene>
<dbReference type="InterPro" id="IPR036291">
    <property type="entry name" value="NAD(P)-bd_dom_sf"/>
</dbReference>
<proteinExistence type="inferred from homology"/>
<dbReference type="SUPFAM" id="SSF52283">
    <property type="entry name" value="Formate/glycerate dehydrogenase catalytic domain-like"/>
    <property type="match status" value="1"/>
</dbReference>
<dbReference type="InterPro" id="IPR006140">
    <property type="entry name" value="D-isomer_DH_NAD-bd"/>
</dbReference>
<evidence type="ECO:0000259" key="4">
    <source>
        <dbReference type="Pfam" id="PF00389"/>
    </source>
</evidence>
<sequence length="316" mass="33230">MKPDIAVYGNVWPLDALSALQTEFNCHVMGSMSAAEQARFFDEGAPRVRGVLSTGIHGIDAATAARFPQLEIVAVHGVGLDAVDLPALAARGIVVTSTPEVLTEDVADLAVTLLLAASRRLPLLDRYVRAGHWLDKRPLPPARSLRGKTAGIYGYGRIGQAVASRLRAFGIGIRYFQRSAGPEPQLRCASLRELAAASDYLVVCTPGGAATLHAVDAAVLDALGPEGILVNIARGSVVDEAALAEALAAGRLGAAALDVFEDEPHVPAALRALDNAVLSPHVGSFTVEAREAMRTLCFDNLRAHFAGRPVLTPVLT</sequence>
<evidence type="ECO:0000256" key="3">
    <source>
        <dbReference type="RuleBase" id="RU003719"/>
    </source>
</evidence>
<dbReference type="InterPro" id="IPR006139">
    <property type="entry name" value="D-isomer_2_OHA_DH_cat_dom"/>
</dbReference>